<comment type="caution">
    <text evidence="2">The sequence shown here is derived from an EMBL/GenBank/DDBJ whole genome shotgun (WGS) entry which is preliminary data.</text>
</comment>
<dbReference type="Proteomes" id="UP000007813">
    <property type="component" value="Unassembled WGS sequence"/>
</dbReference>
<proteinExistence type="predicted"/>
<reference evidence="2 3" key="1">
    <citation type="journal article" date="2012" name="J. Bacteriol.">
        <title>Draft Genome Sequence of the Extremely Halophilic Archaeon Halogranum salarium B-1T.</title>
        <authorList>
            <person name="Kim K.K."/>
            <person name="Lee K.C."/>
            <person name="Lee J.S."/>
        </authorList>
    </citation>
    <scope>NUCLEOTIDE SEQUENCE [LARGE SCALE GENOMIC DNA]</scope>
    <source>
        <strain evidence="2 3">B-1</strain>
    </source>
</reference>
<organism evidence="2 3">
    <name type="scientific">Halogranum salarium B-1</name>
    <dbReference type="NCBI Taxonomy" id="1210908"/>
    <lineage>
        <taxon>Archaea</taxon>
        <taxon>Methanobacteriati</taxon>
        <taxon>Methanobacteriota</taxon>
        <taxon>Stenosarchaea group</taxon>
        <taxon>Halobacteria</taxon>
        <taxon>Halobacteriales</taxon>
        <taxon>Haloferacaceae</taxon>
    </lineage>
</organism>
<accession>J2ZWT3</accession>
<gene>
    <name evidence="2" type="ORF">HSB1_41760</name>
</gene>
<evidence type="ECO:0000256" key="1">
    <source>
        <dbReference type="SAM" id="MobiDB-lite"/>
    </source>
</evidence>
<evidence type="ECO:0000313" key="2">
    <source>
        <dbReference type="EMBL" id="EJN57488.1"/>
    </source>
</evidence>
<protein>
    <submittedName>
        <fullName evidence="2">Uncharacterized protein</fullName>
    </submittedName>
</protein>
<feature type="compositionally biased region" description="Basic and acidic residues" evidence="1">
    <location>
        <begin position="12"/>
        <end position="23"/>
    </location>
</feature>
<dbReference type="AlphaFoldDB" id="J2ZWT3"/>
<name>J2ZWT3_9EURY</name>
<feature type="region of interest" description="Disordered" evidence="1">
    <location>
        <begin position="1"/>
        <end position="25"/>
    </location>
</feature>
<sequence>MVNDLKPLPSKISKENSSKREPAQSRISVCGTNQLMTMGITR</sequence>
<dbReference type="EMBL" id="ALJD01000013">
    <property type="protein sequence ID" value="EJN57488.1"/>
    <property type="molecule type" value="Genomic_DNA"/>
</dbReference>
<evidence type="ECO:0000313" key="3">
    <source>
        <dbReference type="Proteomes" id="UP000007813"/>
    </source>
</evidence>